<protein>
    <recommendedName>
        <fullName evidence="3">Type II toxin-antitoxin system ParD family antitoxin</fullName>
    </recommendedName>
</protein>
<evidence type="ECO:0000313" key="1">
    <source>
        <dbReference type="EMBL" id="RAI38287.1"/>
    </source>
</evidence>
<accession>A0A327KIJ5</accession>
<comment type="caution">
    <text evidence="1">The sequence shown here is derived from an EMBL/GenBank/DDBJ whole genome shotgun (WGS) entry which is preliminary data.</text>
</comment>
<dbReference type="SUPFAM" id="SSF47598">
    <property type="entry name" value="Ribbon-helix-helix"/>
    <property type="match status" value="1"/>
</dbReference>
<reference evidence="1 2" key="1">
    <citation type="submission" date="2017-07" db="EMBL/GenBank/DDBJ databases">
        <title>Draft Genome Sequences of Select Purple Nonsulfur Bacteria.</title>
        <authorList>
            <person name="Lasarre B."/>
            <person name="Mckinlay J.B."/>
        </authorList>
    </citation>
    <scope>NUCLEOTIDE SEQUENCE [LARGE SCALE GENOMIC DNA]</scope>
    <source>
        <strain evidence="1 2">DSM 5909</strain>
    </source>
</reference>
<evidence type="ECO:0000313" key="2">
    <source>
        <dbReference type="Proteomes" id="UP000249130"/>
    </source>
</evidence>
<dbReference type="Proteomes" id="UP000249130">
    <property type="component" value="Unassembled WGS sequence"/>
</dbReference>
<dbReference type="EMBL" id="NPEX01000372">
    <property type="protein sequence ID" value="RAI38287.1"/>
    <property type="molecule type" value="Genomic_DNA"/>
</dbReference>
<dbReference type="InterPro" id="IPR038296">
    <property type="entry name" value="ParD_sf"/>
</dbReference>
<evidence type="ECO:0008006" key="3">
    <source>
        <dbReference type="Google" id="ProtNLM"/>
    </source>
</evidence>
<organism evidence="1 2">
    <name type="scientific">Rhodoplanes roseus</name>
    <dbReference type="NCBI Taxonomy" id="29409"/>
    <lineage>
        <taxon>Bacteria</taxon>
        <taxon>Pseudomonadati</taxon>
        <taxon>Pseudomonadota</taxon>
        <taxon>Alphaproteobacteria</taxon>
        <taxon>Hyphomicrobiales</taxon>
        <taxon>Nitrobacteraceae</taxon>
        <taxon>Rhodoplanes</taxon>
    </lineage>
</organism>
<dbReference type="AlphaFoldDB" id="A0A327KIJ5"/>
<dbReference type="InterPro" id="IPR010985">
    <property type="entry name" value="Ribbon_hlx_hlx"/>
</dbReference>
<sequence>MPKSLTVTLSDELARLVEERVGSGAYMDESAVVSDGLRALQAQDTTIERWLCDEVGPTYDRVRGGTEPLIPADEVLADLEIRCRHRKDQGP</sequence>
<dbReference type="Gene3D" id="6.10.10.120">
    <property type="entry name" value="Antitoxin ParD1-like"/>
    <property type="match status" value="1"/>
</dbReference>
<name>A0A327KIJ5_9BRAD</name>
<dbReference type="GO" id="GO:0006355">
    <property type="term" value="P:regulation of DNA-templated transcription"/>
    <property type="evidence" value="ECO:0007669"/>
    <property type="project" value="InterPro"/>
</dbReference>
<gene>
    <name evidence="1" type="ORF">CH341_28130</name>
</gene>
<proteinExistence type="predicted"/>
<keyword evidence="2" id="KW-1185">Reference proteome</keyword>